<gene>
    <name evidence="3" type="ORF">LPB136_01560</name>
</gene>
<keyword evidence="1" id="KW-0472">Membrane</keyword>
<keyword evidence="1" id="KW-1133">Transmembrane helix</keyword>
<feature type="domain" description="Glycosyltransferase 2-like" evidence="2">
    <location>
        <begin position="8"/>
        <end position="140"/>
    </location>
</feature>
<name>A0A1L3JMJ4_9FLAO</name>
<reference evidence="3 4" key="1">
    <citation type="submission" date="2016-11" db="EMBL/GenBank/DDBJ databases">
        <title>Tenacibaculum sp. LPB0136, isolated from marine environment.</title>
        <authorList>
            <person name="Kim E."/>
            <person name="Yi H."/>
        </authorList>
    </citation>
    <scope>NUCLEOTIDE SEQUENCE [LARGE SCALE GENOMIC DNA]</scope>
    <source>
        <strain evidence="3 4">LPB0136</strain>
    </source>
</reference>
<accession>A0A1L3JMJ4</accession>
<dbReference type="EMBL" id="CP018155">
    <property type="protein sequence ID" value="APG66370.1"/>
    <property type="molecule type" value="Genomic_DNA"/>
</dbReference>
<evidence type="ECO:0000313" key="4">
    <source>
        <dbReference type="Proteomes" id="UP000181898"/>
    </source>
</evidence>
<protein>
    <submittedName>
        <fullName evidence="3">Glycosyl transferase family 2</fullName>
    </submittedName>
</protein>
<sequence length="319" mass="36427">MLSNFSFSIIIPVYNRPQEIDELLESLTKQDFSDTFEIVIVEDGSEESSEEIVKKYSEELTIQYFFKENSGAGASRNYGMQRASGNYFIILDSDVIVPPQYLSEVQKSLQEKYTDAFGGPDAAHKSFTNLQKAINYSMTSVLTTGGIRGKKNAVGKFQPRSFNLGLSKATFEKTNGFSKMKTGEDIDLTFRLWENGFETQLIEKAFVFHKRRSTIQQFFKQTFSFGTARPILNKKYPETAKITYWFPSLFIIGLDISFILAIFGFNQLLYCYGLYFVLIFLDSLLQNKNIVVAFLSVITSFTQFIGYGIGFLESKFFIK</sequence>
<evidence type="ECO:0000313" key="3">
    <source>
        <dbReference type="EMBL" id="APG66370.1"/>
    </source>
</evidence>
<dbReference type="AlphaFoldDB" id="A0A1L3JMJ4"/>
<organism evidence="3 4">
    <name type="scientific">Tenacibaculum todarodis</name>
    <dbReference type="NCBI Taxonomy" id="1850252"/>
    <lineage>
        <taxon>Bacteria</taxon>
        <taxon>Pseudomonadati</taxon>
        <taxon>Bacteroidota</taxon>
        <taxon>Flavobacteriia</taxon>
        <taxon>Flavobacteriales</taxon>
        <taxon>Flavobacteriaceae</taxon>
        <taxon>Tenacibaculum</taxon>
    </lineage>
</organism>
<dbReference type="STRING" id="1850252.LPB136_01560"/>
<dbReference type="PANTHER" id="PTHR22916">
    <property type="entry name" value="GLYCOSYLTRANSFERASE"/>
    <property type="match status" value="1"/>
</dbReference>
<evidence type="ECO:0000256" key="1">
    <source>
        <dbReference type="SAM" id="Phobius"/>
    </source>
</evidence>
<keyword evidence="1" id="KW-0812">Transmembrane</keyword>
<dbReference type="Pfam" id="PF00535">
    <property type="entry name" value="Glycos_transf_2"/>
    <property type="match status" value="1"/>
</dbReference>
<evidence type="ECO:0000259" key="2">
    <source>
        <dbReference type="Pfam" id="PF00535"/>
    </source>
</evidence>
<keyword evidence="3" id="KW-0808">Transferase</keyword>
<dbReference type="PANTHER" id="PTHR22916:SF64">
    <property type="entry name" value="TRANSFERASE, PUTATIVE-RELATED"/>
    <property type="match status" value="1"/>
</dbReference>
<feature type="transmembrane region" description="Helical" evidence="1">
    <location>
        <begin position="291"/>
        <end position="312"/>
    </location>
</feature>
<dbReference type="Gene3D" id="3.90.550.10">
    <property type="entry name" value="Spore Coat Polysaccharide Biosynthesis Protein SpsA, Chain A"/>
    <property type="match status" value="1"/>
</dbReference>
<dbReference type="SUPFAM" id="SSF53448">
    <property type="entry name" value="Nucleotide-diphospho-sugar transferases"/>
    <property type="match status" value="1"/>
</dbReference>
<proteinExistence type="predicted"/>
<dbReference type="InterPro" id="IPR029044">
    <property type="entry name" value="Nucleotide-diphossugar_trans"/>
</dbReference>
<keyword evidence="4" id="KW-1185">Reference proteome</keyword>
<dbReference type="GO" id="GO:0016758">
    <property type="term" value="F:hexosyltransferase activity"/>
    <property type="evidence" value="ECO:0007669"/>
    <property type="project" value="UniProtKB-ARBA"/>
</dbReference>
<dbReference type="InterPro" id="IPR001173">
    <property type="entry name" value="Glyco_trans_2-like"/>
</dbReference>
<dbReference type="Proteomes" id="UP000181898">
    <property type="component" value="Chromosome"/>
</dbReference>
<dbReference type="KEGG" id="ten:LPB136_01560"/>